<dbReference type="Proteomes" id="UP000064029">
    <property type="component" value="Unassembled WGS sequence"/>
</dbReference>
<sequence length="311" mass="34839">MPNPLHSIGYERLLDLQRRIYDHCQRVNDEYGRDHADPAHPLWLSDFNYVVVAPMRAGLHVEYFGGPWDESFEWTLQCLAEQAVADVVTGLVFDGPDEGANGMREWDFGPLLASDARFPLLRSLSIRPTEPADHNASMIVRAGRIMEEGGDIARFVAKSPFLTELTVPNAPDAGFFGVRLPHLATLRIGGGYSTQNFIGHLADSDGLPGLRVLDFTESTELQTTWKRERDPGSVTSFDAYERLLRSRAGQALHTLRLRNTCLGLAELEALQALHPRLQFMVIQAAHGGYVSHFKRDVFPWRHLVQKDPGEA</sequence>
<comment type="caution">
    <text evidence="1">The sequence shown here is derived from an EMBL/GenBank/DDBJ whole genome shotgun (WGS) entry which is preliminary data.</text>
</comment>
<evidence type="ECO:0000313" key="2">
    <source>
        <dbReference type="Proteomes" id="UP000064029"/>
    </source>
</evidence>
<dbReference type="RefSeq" id="WP_059759207.1">
    <property type="nucleotide sequence ID" value="NZ_CP013416.1"/>
</dbReference>
<proteinExistence type="predicted"/>
<evidence type="ECO:0000313" key="1">
    <source>
        <dbReference type="EMBL" id="KVG55555.1"/>
    </source>
</evidence>
<dbReference type="AlphaFoldDB" id="A0A103QTZ5"/>
<dbReference type="Gene3D" id="3.80.10.10">
    <property type="entry name" value="Ribonuclease Inhibitor"/>
    <property type="match status" value="1"/>
</dbReference>
<dbReference type="InterPro" id="IPR032675">
    <property type="entry name" value="LRR_dom_sf"/>
</dbReference>
<dbReference type="EMBL" id="LOXM01000262">
    <property type="protein sequence ID" value="KVG55555.1"/>
    <property type="molecule type" value="Genomic_DNA"/>
</dbReference>
<dbReference type="OrthoDB" id="1422304at2"/>
<organism evidence="1 2">
    <name type="scientific">Burkholderia ubonensis</name>
    <dbReference type="NCBI Taxonomy" id="101571"/>
    <lineage>
        <taxon>Bacteria</taxon>
        <taxon>Pseudomonadati</taxon>
        <taxon>Pseudomonadota</taxon>
        <taxon>Betaproteobacteria</taxon>
        <taxon>Burkholderiales</taxon>
        <taxon>Burkholderiaceae</taxon>
        <taxon>Burkholderia</taxon>
        <taxon>Burkholderia cepacia complex</taxon>
    </lineage>
</organism>
<gene>
    <name evidence="1" type="ORF">WJ33_05700</name>
</gene>
<reference evidence="1 2" key="1">
    <citation type="submission" date="2015-11" db="EMBL/GenBank/DDBJ databases">
        <title>Expanding the genomic diversity of Burkholderia species for the development of highly accurate diagnostics.</title>
        <authorList>
            <person name="Sahl J."/>
            <person name="Keim P."/>
            <person name="Wagner D."/>
        </authorList>
    </citation>
    <scope>NUCLEOTIDE SEQUENCE [LARGE SCALE GENOMIC DNA]</scope>
    <source>
        <strain evidence="1 2">MSMB2036</strain>
    </source>
</reference>
<name>A0A103QTZ5_9BURK</name>
<accession>A0A103QTZ5</accession>
<protein>
    <submittedName>
        <fullName evidence="1">Uncharacterized protein</fullName>
    </submittedName>
</protein>